<evidence type="ECO:0000256" key="1">
    <source>
        <dbReference type="ARBA" id="ARBA00001933"/>
    </source>
</evidence>
<dbReference type="InterPro" id="IPR015424">
    <property type="entry name" value="PyrdxlP-dep_Trfase"/>
</dbReference>
<sequence>MATSTHLGLRHALVLPQSSSTRVVSSSGLSLCKEFAPVKLKCRGVVRSARGGVVKAVVTVENYVAEKSLGEITKGDFPILDQEVNGYKLVYLDNAATSQKPESVLKALRDYYGGYNANVHRGVHALSAKATDEYEAARKKIADFIKAPTDREIVFTRNASEAINLVAYTWGLTNLKEGDEIILSVAEHHSNIVPWQLVAQKTGAVLRFVELTSEETLDLEQLKGFLNERTKLVSTFHVSNVLGAINPIADIVKWAHAVGAKVLVDACQSVPHMPVDVQALGADFLVASSHKMCGPTGMGFLWGKSEVLESMPPFLGGGEMIVDVFLDRSTYASPPSRFEAGTPAIGEAVGLGAAVDYLNNIGMDRIHEYEMELSKYLYEKMSEIPNVRIYGPPAGDHGERRASLCSFTVEGIHATDLSTFLDQQHGIAVRSGHHCTQPLHRYLGINASARASLYFYNTTDEVDTFIKGLKDTIDFFSSFK</sequence>
<comment type="catalytic activity">
    <reaction evidence="5">
        <text>(sulfur carrier)-H + L-cysteine = (sulfur carrier)-SH + L-alanine</text>
        <dbReference type="Rhea" id="RHEA:43892"/>
        <dbReference type="Rhea" id="RHEA-COMP:14737"/>
        <dbReference type="Rhea" id="RHEA-COMP:14739"/>
        <dbReference type="ChEBI" id="CHEBI:29917"/>
        <dbReference type="ChEBI" id="CHEBI:35235"/>
        <dbReference type="ChEBI" id="CHEBI:57972"/>
        <dbReference type="ChEBI" id="CHEBI:64428"/>
        <dbReference type="EC" id="2.8.1.7"/>
    </reaction>
</comment>
<dbReference type="CDD" id="cd06453">
    <property type="entry name" value="SufS_like"/>
    <property type="match status" value="1"/>
</dbReference>
<protein>
    <recommendedName>
        <fullName evidence="2">cysteine desulfurase</fullName>
        <ecNumber evidence="2">2.8.1.7</ecNumber>
    </recommendedName>
</protein>
<evidence type="ECO:0000256" key="4">
    <source>
        <dbReference type="ARBA" id="ARBA00022898"/>
    </source>
</evidence>
<evidence type="ECO:0000256" key="5">
    <source>
        <dbReference type="ARBA" id="ARBA00050776"/>
    </source>
</evidence>
<comment type="caution">
    <text evidence="7">The sequence shown here is derived from an EMBL/GenBank/DDBJ whole genome shotgun (WGS) entry which is preliminary data.</text>
</comment>
<dbReference type="EC" id="2.8.1.7" evidence="2"/>
<dbReference type="Gene3D" id="3.90.1150.10">
    <property type="entry name" value="Aspartate Aminotransferase, domain 1"/>
    <property type="match status" value="1"/>
</dbReference>
<evidence type="ECO:0000256" key="3">
    <source>
        <dbReference type="ARBA" id="ARBA00022679"/>
    </source>
</evidence>
<gene>
    <name evidence="7" type="ORF">KC19_3G181300</name>
</gene>
<feature type="domain" description="Aminotransferase class V" evidence="6">
    <location>
        <begin position="90"/>
        <end position="465"/>
    </location>
</feature>
<keyword evidence="8" id="KW-1185">Reference proteome</keyword>
<dbReference type="InterPro" id="IPR015421">
    <property type="entry name" value="PyrdxlP-dep_Trfase_major"/>
</dbReference>
<evidence type="ECO:0000313" key="8">
    <source>
        <dbReference type="Proteomes" id="UP000822688"/>
    </source>
</evidence>
<accession>A0A8T0IJT9</accession>
<comment type="cofactor">
    <cofactor evidence="1">
        <name>pyridoxal 5'-phosphate</name>
        <dbReference type="ChEBI" id="CHEBI:597326"/>
    </cofactor>
</comment>
<dbReference type="InterPro" id="IPR015422">
    <property type="entry name" value="PyrdxlP-dep_Trfase_small"/>
</dbReference>
<name>A0A8T0IJT9_CERPU</name>
<reference evidence="7" key="1">
    <citation type="submission" date="2020-06" db="EMBL/GenBank/DDBJ databases">
        <title>WGS assembly of Ceratodon purpureus strain R40.</title>
        <authorList>
            <person name="Carey S.B."/>
            <person name="Jenkins J."/>
            <person name="Shu S."/>
            <person name="Lovell J.T."/>
            <person name="Sreedasyam A."/>
            <person name="Maumus F."/>
            <person name="Tiley G.P."/>
            <person name="Fernandez-Pozo N."/>
            <person name="Barry K."/>
            <person name="Chen C."/>
            <person name="Wang M."/>
            <person name="Lipzen A."/>
            <person name="Daum C."/>
            <person name="Saski C.A."/>
            <person name="Payton A.C."/>
            <person name="Mcbreen J.C."/>
            <person name="Conrad R.E."/>
            <person name="Kollar L.M."/>
            <person name="Olsson S."/>
            <person name="Huttunen S."/>
            <person name="Landis J.B."/>
            <person name="Wickett N.J."/>
            <person name="Johnson M.G."/>
            <person name="Rensing S.A."/>
            <person name="Grimwood J."/>
            <person name="Schmutz J."/>
            <person name="Mcdaniel S.F."/>
        </authorList>
    </citation>
    <scope>NUCLEOTIDE SEQUENCE</scope>
    <source>
        <strain evidence="7">R40</strain>
    </source>
</reference>
<dbReference type="EMBL" id="CM026423">
    <property type="protein sequence ID" value="KAG0584054.1"/>
    <property type="molecule type" value="Genomic_DNA"/>
</dbReference>
<dbReference type="InterPro" id="IPR000192">
    <property type="entry name" value="Aminotrans_V_dom"/>
</dbReference>
<evidence type="ECO:0000259" key="6">
    <source>
        <dbReference type="Pfam" id="PF00266"/>
    </source>
</evidence>
<dbReference type="Proteomes" id="UP000822688">
    <property type="component" value="Chromosome 3"/>
</dbReference>
<dbReference type="AlphaFoldDB" id="A0A8T0IJT9"/>
<keyword evidence="3" id="KW-0808">Transferase</keyword>
<dbReference type="InterPro" id="IPR010970">
    <property type="entry name" value="Cys_dSase_SufS"/>
</dbReference>
<dbReference type="SUPFAM" id="SSF53383">
    <property type="entry name" value="PLP-dependent transferases"/>
    <property type="match status" value="1"/>
</dbReference>
<evidence type="ECO:0000256" key="2">
    <source>
        <dbReference type="ARBA" id="ARBA00012239"/>
    </source>
</evidence>
<organism evidence="7 8">
    <name type="scientific">Ceratodon purpureus</name>
    <name type="common">Fire moss</name>
    <name type="synonym">Dicranum purpureum</name>
    <dbReference type="NCBI Taxonomy" id="3225"/>
    <lineage>
        <taxon>Eukaryota</taxon>
        <taxon>Viridiplantae</taxon>
        <taxon>Streptophyta</taxon>
        <taxon>Embryophyta</taxon>
        <taxon>Bryophyta</taxon>
        <taxon>Bryophytina</taxon>
        <taxon>Bryopsida</taxon>
        <taxon>Dicranidae</taxon>
        <taxon>Pseudoditrichales</taxon>
        <taxon>Ditrichaceae</taxon>
        <taxon>Ceratodon</taxon>
    </lineage>
</organism>
<dbReference type="GO" id="GO:0031071">
    <property type="term" value="F:cysteine desulfurase activity"/>
    <property type="evidence" value="ECO:0007669"/>
    <property type="project" value="UniProtKB-EC"/>
</dbReference>
<dbReference type="PANTHER" id="PTHR43586:SF8">
    <property type="entry name" value="CYSTEINE DESULFURASE 1, CHLOROPLASTIC"/>
    <property type="match status" value="1"/>
</dbReference>
<dbReference type="Pfam" id="PF00266">
    <property type="entry name" value="Aminotran_5"/>
    <property type="match status" value="1"/>
</dbReference>
<dbReference type="NCBIfam" id="TIGR01979">
    <property type="entry name" value="sufS"/>
    <property type="match status" value="1"/>
</dbReference>
<evidence type="ECO:0000313" key="7">
    <source>
        <dbReference type="EMBL" id="KAG0584054.1"/>
    </source>
</evidence>
<proteinExistence type="predicted"/>
<dbReference type="Gene3D" id="3.40.640.10">
    <property type="entry name" value="Type I PLP-dependent aspartate aminotransferase-like (Major domain)"/>
    <property type="match status" value="1"/>
</dbReference>
<keyword evidence="4" id="KW-0663">Pyridoxal phosphate</keyword>
<dbReference type="GO" id="GO:0006534">
    <property type="term" value="P:cysteine metabolic process"/>
    <property type="evidence" value="ECO:0007669"/>
    <property type="project" value="InterPro"/>
</dbReference>
<dbReference type="PANTHER" id="PTHR43586">
    <property type="entry name" value="CYSTEINE DESULFURASE"/>
    <property type="match status" value="1"/>
</dbReference>
<dbReference type="GO" id="GO:0030170">
    <property type="term" value="F:pyridoxal phosphate binding"/>
    <property type="evidence" value="ECO:0007669"/>
    <property type="project" value="InterPro"/>
</dbReference>